<dbReference type="Gene3D" id="3.90.226.10">
    <property type="entry name" value="2-enoyl-CoA Hydratase, Chain A, domain 1"/>
    <property type="match status" value="1"/>
</dbReference>
<evidence type="ECO:0000313" key="7">
    <source>
        <dbReference type="Proteomes" id="UP000198977"/>
    </source>
</evidence>
<dbReference type="CDD" id="cd07023">
    <property type="entry name" value="S49_Sppa_N_C"/>
    <property type="match status" value="1"/>
</dbReference>
<evidence type="ECO:0000256" key="1">
    <source>
        <dbReference type="ARBA" id="ARBA00008683"/>
    </source>
</evidence>
<evidence type="ECO:0000259" key="5">
    <source>
        <dbReference type="Pfam" id="PF01343"/>
    </source>
</evidence>
<feature type="domain" description="Peptidase S49" evidence="5">
    <location>
        <begin position="91"/>
        <end position="228"/>
    </location>
</feature>
<dbReference type="EMBL" id="FOMW01000001">
    <property type="protein sequence ID" value="SFD57284.1"/>
    <property type="molecule type" value="Genomic_DNA"/>
</dbReference>
<dbReference type="STRING" id="74348.SAMN04488523_101371"/>
<proteinExistence type="inferred from homology"/>
<dbReference type="SUPFAM" id="SSF52096">
    <property type="entry name" value="ClpP/crotonase"/>
    <property type="match status" value="1"/>
</dbReference>
<gene>
    <name evidence="6" type="ORF">SAMN04488523_101371</name>
</gene>
<dbReference type="PANTHER" id="PTHR42987">
    <property type="entry name" value="PEPTIDASE S49"/>
    <property type="match status" value="1"/>
</dbReference>
<dbReference type="InterPro" id="IPR047272">
    <property type="entry name" value="S49_SppA_C"/>
</dbReference>
<dbReference type="GO" id="GO:0008236">
    <property type="term" value="F:serine-type peptidase activity"/>
    <property type="evidence" value="ECO:0007669"/>
    <property type="project" value="UniProtKB-KW"/>
</dbReference>
<evidence type="ECO:0000313" key="6">
    <source>
        <dbReference type="EMBL" id="SFD57284.1"/>
    </source>
</evidence>
<dbReference type="Pfam" id="PF01343">
    <property type="entry name" value="Peptidase_S49"/>
    <property type="match status" value="1"/>
</dbReference>
<keyword evidence="4" id="KW-0720">Serine protease</keyword>
<dbReference type="GO" id="GO:0006508">
    <property type="term" value="P:proteolysis"/>
    <property type="evidence" value="ECO:0007669"/>
    <property type="project" value="UniProtKB-KW"/>
</dbReference>
<sequence>MFALRRRSTWEDMKQWLPFIKSGPTVAVIRMSGTIGAQGRAALNDASLGPVIEKAFSKGKPDAVVLEINSPGGSPVQSSLIGARIRRLAEEKDIPVIAFVEDVAASGGYWLAAAADEIYADPSSIVGSIGVIAASFGVHEFIKEHGVERRVHTAGKSKSMLDPFRPEQPEDVARLKTLLEDIHANFIDHVKARRAGKIDPEADLFTGEIWLARRAVELGLIDGVGHLRPMMKDRFGDKVKFRRFGVRRGMLSRFGVQMVQDAAHGIEEWAAFARFGL</sequence>
<dbReference type="Gene3D" id="6.20.330.10">
    <property type="match status" value="1"/>
</dbReference>
<comment type="similarity">
    <text evidence="1">Belongs to the peptidase S49 family.</text>
</comment>
<keyword evidence="2 6" id="KW-0645">Protease</keyword>
<name>A0A1I1TFF5_9RHOB</name>
<protein>
    <submittedName>
        <fullName evidence="6">Serine protease SohB</fullName>
    </submittedName>
</protein>
<dbReference type="InterPro" id="IPR029045">
    <property type="entry name" value="ClpP/crotonase-like_dom_sf"/>
</dbReference>
<keyword evidence="3" id="KW-0378">Hydrolase</keyword>
<dbReference type="PANTHER" id="PTHR42987:SF8">
    <property type="entry name" value="PROTEINASE"/>
    <property type="match status" value="1"/>
</dbReference>
<evidence type="ECO:0000256" key="4">
    <source>
        <dbReference type="ARBA" id="ARBA00022825"/>
    </source>
</evidence>
<keyword evidence="7" id="KW-1185">Reference proteome</keyword>
<dbReference type="Proteomes" id="UP000198977">
    <property type="component" value="Unassembled WGS sequence"/>
</dbReference>
<dbReference type="AlphaFoldDB" id="A0A1I1TFF5"/>
<organism evidence="6 7">
    <name type="scientific">Sulfitobacter brevis</name>
    <dbReference type="NCBI Taxonomy" id="74348"/>
    <lineage>
        <taxon>Bacteria</taxon>
        <taxon>Pseudomonadati</taxon>
        <taxon>Pseudomonadota</taxon>
        <taxon>Alphaproteobacteria</taxon>
        <taxon>Rhodobacterales</taxon>
        <taxon>Roseobacteraceae</taxon>
        <taxon>Sulfitobacter</taxon>
    </lineage>
</organism>
<dbReference type="InterPro" id="IPR002142">
    <property type="entry name" value="Peptidase_S49"/>
</dbReference>
<evidence type="ECO:0000256" key="3">
    <source>
        <dbReference type="ARBA" id="ARBA00022801"/>
    </source>
</evidence>
<accession>A0A1I1TFF5</accession>
<evidence type="ECO:0000256" key="2">
    <source>
        <dbReference type="ARBA" id="ARBA00022670"/>
    </source>
</evidence>
<reference evidence="6 7" key="1">
    <citation type="submission" date="2016-10" db="EMBL/GenBank/DDBJ databases">
        <authorList>
            <person name="de Groot N.N."/>
        </authorList>
    </citation>
    <scope>NUCLEOTIDE SEQUENCE [LARGE SCALE GENOMIC DNA]</scope>
    <source>
        <strain evidence="6 7">DSM 11443</strain>
    </source>
</reference>